<protein>
    <recommendedName>
        <fullName evidence="3">Dockerin domain-containing protein</fullName>
    </recommendedName>
</protein>
<accession>A0ABS4HV52</accession>
<keyword evidence="2" id="KW-1185">Reference proteome</keyword>
<dbReference type="Proteomes" id="UP001519344">
    <property type="component" value="Unassembled WGS sequence"/>
</dbReference>
<sequence length="29" mass="3282">MRRSKKADIIHDGEINILDLSAVAQLIFN</sequence>
<evidence type="ECO:0008006" key="3">
    <source>
        <dbReference type="Google" id="ProtNLM"/>
    </source>
</evidence>
<dbReference type="EMBL" id="JAGGKV010000003">
    <property type="protein sequence ID" value="MBP1962246.1"/>
    <property type="molecule type" value="Genomic_DNA"/>
</dbReference>
<reference evidence="1 2" key="1">
    <citation type="submission" date="2021-03" db="EMBL/GenBank/DDBJ databases">
        <title>Genomic Encyclopedia of Type Strains, Phase IV (KMG-IV): sequencing the most valuable type-strain genomes for metagenomic binning, comparative biology and taxonomic classification.</title>
        <authorList>
            <person name="Goeker M."/>
        </authorList>
    </citation>
    <scope>NUCLEOTIDE SEQUENCE [LARGE SCALE GENOMIC DNA]</scope>
    <source>
        <strain evidence="1 2">DSM 24950</strain>
    </source>
</reference>
<organism evidence="1 2">
    <name type="scientific">Paenibacillus aceris</name>
    <dbReference type="NCBI Taxonomy" id="869555"/>
    <lineage>
        <taxon>Bacteria</taxon>
        <taxon>Bacillati</taxon>
        <taxon>Bacillota</taxon>
        <taxon>Bacilli</taxon>
        <taxon>Bacillales</taxon>
        <taxon>Paenibacillaceae</taxon>
        <taxon>Paenibacillus</taxon>
    </lineage>
</organism>
<evidence type="ECO:0000313" key="2">
    <source>
        <dbReference type="Proteomes" id="UP001519344"/>
    </source>
</evidence>
<name>A0ABS4HV52_9BACL</name>
<comment type="caution">
    <text evidence="1">The sequence shown here is derived from an EMBL/GenBank/DDBJ whole genome shotgun (WGS) entry which is preliminary data.</text>
</comment>
<proteinExistence type="predicted"/>
<gene>
    <name evidence="1" type="ORF">J2Z65_001445</name>
</gene>
<evidence type="ECO:0000313" key="1">
    <source>
        <dbReference type="EMBL" id="MBP1962246.1"/>
    </source>
</evidence>